<dbReference type="Proteomes" id="UP000051952">
    <property type="component" value="Unassembled WGS sequence"/>
</dbReference>
<reference evidence="2" key="1">
    <citation type="submission" date="2015-09" db="EMBL/GenBank/DDBJ databases">
        <authorList>
            <consortium name="Pathogen Informatics"/>
        </authorList>
    </citation>
    <scope>NUCLEOTIDE SEQUENCE [LARGE SCALE GENOMIC DNA]</scope>
    <source>
        <strain evidence="2">Lake Konstanz</strain>
    </source>
</reference>
<dbReference type="VEuPathDB" id="TriTrypDB:BSAL_19425"/>
<dbReference type="AlphaFoldDB" id="A0A0S4JGS4"/>
<keyword evidence="1" id="KW-0472">Membrane</keyword>
<dbReference type="EMBL" id="CYKH01001706">
    <property type="protein sequence ID" value="CUG89128.1"/>
    <property type="molecule type" value="Genomic_DNA"/>
</dbReference>
<sequence length="137" mass="15181">MHSAPTEALLPNHSSQEVAVVGEGEGIPRGAEEEDVVVVTAAAAATCILPLPFPVTPIMDRSIHMRMHPPITKSFDEREGGQHVVSRVLHRNWRWLIRPPLGWNSSSEAPPPQLVSSNNWRGCGCPCGQTRRLERWH</sequence>
<evidence type="ECO:0000313" key="2">
    <source>
        <dbReference type="Proteomes" id="UP000051952"/>
    </source>
</evidence>
<keyword evidence="1" id="KW-0812">Transmembrane</keyword>
<accession>A0A0S4JGS4</accession>
<protein>
    <submittedName>
        <fullName evidence="1">Transmembrane protein, putative</fullName>
    </submittedName>
</protein>
<name>A0A0S4JGS4_BODSA</name>
<gene>
    <name evidence="1" type="ORF">BSAL_19425</name>
</gene>
<proteinExistence type="predicted"/>
<evidence type="ECO:0000313" key="1">
    <source>
        <dbReference type="EMBL" id="CUG89128.1"/>
    </source>
</evidence>
<organism evidence="1 2">
    <name type="scientific">Bodo saltans</name>
    <name type="common">Flagellated protozoan</name>
    <dbReference type="NCBI Taxonomy" id="75058"/>
    <lineage>
        <taxon>Eukaryota</taxon>
        <taxon>Discoba</taxon>
        <taxon>Euglenozoa</taxon>
        <taxon>Kinetoplastea</taxon>
        <taxon>Metakinetoplastina</taxon>
        <taxon>Eubodonida</taxon>
        <taxon>Bodonidae</taxon>
        <taxon>Bodo</taxon>
    </lineage>
</organism>
<keyword evidence="2" id="KW-1185">Reference proteome</keyword>